<evidence type="ECO:0000313" key="3">
    <source>
        <dbReference type="Proteomes" id="UP001529510"/>
    </source>
</evidence>
<comment type="caution">
    <text evidence="2">The sequence shown here is derived from an EMBL/GenBank/DDBJ whole genome shotgun (WGS) entry which is preliminary data.</text>
</comment>
<accession>A0ABD0NAB4</accession>
<name>A0ABD0NAB4_CIRMR</name>
<gene>
    <name evidence="2" type="ORF">M9458_045912</name>
</gene>
<sequence>MALMQAGSMPSHKKMGSHLGQGQRENNHSHNHNQNHNQDTHSQHGHMVLPSG</sequence>
<proteinExistence type="predicted"/>
<organism evidence="2 3">
    <name type="scientific">Cirrhinus mrigala</name>
    <name type="common">Mrigala</name>
    <dbReference type="NCBI Taxonomy" id="683832"/>
    <lineage>
        <taxon>Eukaryota</taxon>
        <taxon>Metazoa</taxon>
        <taxon>Chordata</taxon>
        <taxon>Craniata</taxon>
        <taxon>Vertebrata</taxon>
        <taxon>Euteleostomi</taxon>
        <taxon>Actinopterygii</taxon>
        <taxon>Neopterygii</taxon>
        <taxon>Teleostei</taxon>
        <taxon>Ostariophysi</taxon>
        <taxon>Cypriniformes</taxon>
        <taxon>Cyprinidae</taxon>
        <taxon>Labeoninae</taxon>
        <taxon>Labeonini</taxon>
        <taxon>Cirrhinus</taxon>
    </lineage>
</organism>
<reference evidence="2 3" key="1">
    <citation type="submission" date="2024-05" db="EMBL/GenBank/DDBJ databases">
        <title>Genome sequencing and assembly of Indian major carp, Cirrhinus mrigala (Hamilton, 1822).</title>
        <authorList>
            <person name="Mohindra V."/>
            <person name="Chowdhury L.M."/>
            <person name="Lal K."/>
            <person name="Jena J.K."/>
        </authorList>
    </citation>
    <scope>NUCLEOTIDE SEQUENCE [LARGE SCALE GENOMIC DNA]</scope>
    <source>
        <strain evidence="2">CM1030</strain>
        <tissue evidence="2">Blood</tissue>
    </source>
</reference>
<dbReference type="AlphaFoldDB" id="A0ABD0NAB4"/>
<dbReference type="EMBL" id="JAMKFB020000023">
    <property type="protein sequence ID" value="KAL0157836.1"/>
    <property type="molecule type" value="Genomic_DNA"/>
</dbReference>
<protein>
    <submittedName>
        <fullName evidence="2">Uncharacterized protein</fullName>
    </submittedName>
</protein>
<feature type="non-terminal residue" evidence="2">
    <location>
        <position position="1"/>
    </location>
</feature>
<feature type="non-terminal residue" evidence="2">
    <location>
        <position position="52"/>
    </location>
</feature>
<dbReference type="Proteomes" id="UP001529510">
    <property type="component" value="Unassembled WGS sequence"/>
</dbReference>
<keyword evidence="3" id="KW-1185">Reference proteome</keyword>
<feature type="region of interest" description="Disordered" evidence="1">
    <location>
        <begin position="1"/>
        <end position="52"/>
    </location>
</feature>
<evidence type="ECO:0000313" key="2">
    <source>
        <dbReference type="EMBL" id="KAL0157836.1"/>
    </source>
</evidence>
<evidence type="ECO:0000256" key="1">
    <source>
        <dbReference type="SAM" id="MobiDB-lite"/>
    </source>
</evidence>